<dbReference type="PROSITE" id="PS00667">
    <property type="entry name" value="COMPLEX1_ND1_1"/>
    <property type="match status" value="1"/>
</dbReference>
<dbReference type="GO" id="GO:0005743">
    <property type="term" value="C:mitochondrial inner membrane"/>
    <property type="evidence" value="ECO:0007669"/>
    <property type="project" value="UniProtKB-SubCell"/>
</dbReference>
<name>J9EAL4_WUCBA</name>
<dbReference type="GO" id="GO:0003954">
    <property type="term" value="F:NADH dehydrogenase activity"/>
    <property type="evidence" value="ECO:0007669"/>
    <property type="project" value="TreeGrafter"/>
</dbReference>
<dbReference type="PANTHER" id="PTHR11432:SF3">
    <property type="entry name" value="NADH-UBIQUINONE OXIDOREDUCTASE CHAIN 1"/>
    <property type="match status" value="1"/>
</dbReference>
<dbReference type="PANTHER" id="PTHR11432">
    <property type="entry name" value="NADH DEHYDROGENASE SUBUNIT 1"/>
    <property type="match status" value="1"/>
</dbReference>
<reference evidence="13" key="1">
    <citation type="submission" date="2012-08" db="EMBL/GenBank/DDBJ databases">
        <title>The Genome Sequence of Wuchereria bancrofti.</title>
        <authorList>
            <person name="Nutman T.B."/>
            <person name="Fink D.L."/>
            <person name="Russ C."/>
            <person name="Young S."/>
            <person name="Zeng Q."/>
            <person name="Koehrsen M."/>
            <person name="Alvarado L."/>
            <person name="Berlin A."/>
            <person name="Chapman S.B."/>
            <person name="Chen Z."/>
            <person name="Freedman E."/>
            <person name="Gellesch M."/>
            <person name="Goldberg J."/>
            <person name="Griggs A."/>
            <person name="Gujja S."/>
            <person name="Heilman E.R."/>
            <person name="Heiman D."/>
            <person name="Hepburn T."/>
            <person name="Howarth C."/>
            <person name="Jen D."/>
            <person name="Larson L."/>
            <person name="Lewis B."/>
            <person name="Mehta T."/>
            <person name="Park D."/>
            <person name="Pearson M."/>
            <person name="Roberts A."/>
            <person name="Saif S."/>
            <person name="Shea T."/>
            <person name="Shenoy N."/>
            <person name="Sisk P."/>
            <person name="Stolte C."/>
            <person name="Sykes S."/>
            <person name="Walk T."/>
            <person name="White J."/>
            <person name="Yandava C."/>
            <person name="Haas B."/>
            <person name="Henn M.R."/>
            <person name="Nusbaum C."/>
            <person name="Birren B."/>
        </authorList>
    </citation>
    <scope>NUCLEOTIDE SEQUENCE [LARGE SCALE GENOMIC DNA]</scope>
    <source>
        <strain evidence="13">NA</strain>
    </source>
</reference>
<keyword evidence="6" id="KW-1133">Transmembrane helix</keyword>
<dbReference type="EMBL" id="ADBV01016191">
    <property type="protein sequence ID" value="EJW72434.1"/>
    <property type="molecule type" value="Genomic_DNA"/>
</dbReference>
<evidence type="ECO:0000256" key="5">
    <source>
        <dbReference type="ARBA" id="ARBA00022692"/>
    </source>
</evidence>
<keyword evidence="11" id="KW-0732">Signal</keyword>
<evidence type="ECO:0000256" key="1">
    <source>
        <dbReference type="ARBA" id="ARBA00004141"/>
    </source>
</evidence>
<dbReference type="InterPro" id="IPR018086">
    <property type="entry name" value="NADH_UbQ_OxRdtase_su1_CS"/>
</dbReference>
<accession>J9EAL4</accession>
<evidence type="ECO:0000313" key="12">
    <source>
        <dbReference type="EMBL" id="EJW72434.1"/>
    </source>
</evidence>
<sequence>MIIFILQAIAFFVLLERHFLGSSQCRIGPNKVGYSGVLQAIFDGLKLLKKEQL</sequence>
<comment type="subcellular location">
    <subcellularLocation>
        <location evidence="1">Membrane</location>
        <topology evidence="1">Multi-pass membrane protein</topology>
    </subcellularLocation>
    <subcellularLocation>
        <location evidence="10">Mitochondrion inner membrane</location>
        <topology evidence="10">Multi-pass membrane protein</topology>
    </subcellularLocation>
</comment>
<evidence type="ECO:0000256" key="9">
    <source>
        <dbReference type="ARBA" id="ARBA00031024"/>
    </source>
</evidence>
<proteinExistence type="inferred from homology"/>
<feature type="chain" id="PRO_5013356913" description="NADH-ubiquinone oxidoreductase chain 1" evidence="11">
    <location>
        <begin position="16"/>
        <end position="53"/>
    </location>
</feature>
<evidence type="ECO:0000313" key="13">
    <source>
        <dbReference type="Proteomes" id="UP000004810"/>
    </source>
</evidence>
<comment type="caution">
    <text evidence="12">The sequence shown here is derived from an EMBL/GenBank/DDBJ whole genome shotgun (WGS) entry which is preliminary data.</text>
</comment>
<dbReference type="AlphaFoldDB" id="J9EAL4"/>
<gene>
    <name evidence="12" type="ORF">WUBG_16661</name>
</gene>
<evidence type="ECO:0000256" key="2">
    <source>
        <dbReference type="ARBA" id="ARBA00010535"/>
    </source>
</evidence>
<dbReference type="GO" id="GO:0009060">
    <property type="term" value="P:aerobic respiration"/>
    <property type="evidence" value="ECO:0007669"/>
    <property type="project" value="TreeGrafter"/>
</dbReference>
<evidence type="ECO:0000256" key="3">
    <source>
        <dbReference type="ARBA" id="ARBA00021009"/>
    </source>
</evidence>
<keyword evidence="8" id="KW-0472">Membrane</keyword>
<evidence type="ECO:0000256" key="11">
    <source>
        <dbReference type="SAM" id="SignalP"/>
    </source>
</evidence>
<dbReference type="Pfam" id="PF00146">
    <property type="entry name" value="NADHdh"/>
    <property type="match status" value="1"/>
</dbReference>
<evidence type="ECO:0000256" key="4">
    <source>
        <dbReference type="ARBA" id="ARBA00022448"/>
    </source>
</evidence>
<feature type="non-terminal residue" evidence="12">
    <location>
        <position position="53"/>
    </location>
</feature>
<keyword evidence="5 10" id="KW-0812">Transmembrane</keyword>
<evidence type="ECO:0000256" key="6">
    <source>
        <dbReference type="ARBA" id="ARBA00022989"/>
    </source>
</evidence>
<keyword evidence="4" id="KW-0813">Transport</keyword>
<comment type="similarity">
    <text evidence="2 10">Belongs to the complex I subunit 1 family.</text>
</comment>
<evidence type="ECO:0000256" key="8">
    <source>
        <dbReference type="ARBA" id="ARBA00023136"/>
    </source>
</evidence>
<dbReference type="Proteomes" id="UP000004810">
    <property type="component" value="Unassembled WGS sequence"/>
</dbReference>
<feature type="signal peptide" evidence="11">
    <location>
        <begin position="1"/>
        <end position="15"/>
    </location>
</feature>
<dbReference type="InterPro" id="IPR001694">
    <property type="entry name" value="NADH_UbQ_OxRdtase_su1/FPO"/>
</dbReference>
<evidence type="ECO:0000256" key="7">
    <source>
        <dbReference type="ARBA" id="ARBA00023075"/>
    </source>
</evidence>
<evidence type="ECO:0000256" key="10">
    <source>
        <dbReference type="RuleBase" id="RU000471"/>
    </source>
</evidence>
<keyword evidence="10" id="KW-0520">NAD</keyword>
<keyword evidence="7" id="KW-0830">Ubiquinone</keyword>
<protein>
    <recommendedName>
        <fullName evidence="3">NADH-ubiquinone oxidoreductase chain 1</fullName>
    </recommendedName>
    <alternativeName>
        <fullName evidence="9">NADH dehydrogenase subunit 1</fullName>
    </alternativeName>
</protein>
<organism evidence="12 13">
    <name type="scientific">Wuchereria bancrofti</name>
    <dbReference type="NCBI Taxonomy" id="6293"/>
    <lineage>
        <taxon>Eukaryota</taxon>
        <taxon>Metazoa</taxon>
        <taxon>Ecdysozoa</taxon>
        <taxon>Nematoda</taxon>
        <taxon>Chromadorea</taxon>
        <taxon>Rhabditida</taxon>
        <taxon>Spirurina</taxon>
        <taxon>Spiruromorpha</taxon>
        <taxon>Filarioidea</taxon>
        <taxon>Onchocercidae</taxon>
        <taxon>Wuchereria</taxon>
    </lineage>
</organism>